<reference evidence="2 3" key="1">
    <citation type="submission" date="2015-07" db="EMBL/GenBank/DDBJ databases">
        <title>The genome of Eufriesea mexicana.</title>
        <authorList>
            <person name="Pan H."/>
            <person name="Kapheim K."/>
        </authorList>
    </citation>
    <scope>NUCLEOTIDE SEQUENCE [LARGE SCALE GENOMIC DNA]</scope>
    <source>
        <strain evidence="2">0111107269</strain>
        <tissue evidence="2">Whole body</tissue>
    </source>
</reference>
<accession>A0A310SLD5</accession>
<evidence type="ECO:0000256" key="1">
    <source>
        <dbReference type="SAM" id="Phobius"/>
    </source>
</evidence>
<feature type="transmembrane region" description="Helical" evidence="1">
    <location>
        <begin position="50"/>
        <end position="70"/>
    </location>
</feature>
<keyword evidence="1" id="KW-0812">Transmembrane</keyword>
<keyword evidence="3" id="KW-1185">Reference proteome</keyword>
<proteinExistence type="predicted"/>
<protein>
    <submittedName>
        <fullName evidence="2">Uncharacterized protein</fullName>
    </submittedName>
</protein>
<keyword evidence="1" id="KW-1133">Transmembrane helix</keyword>
<keyword evidence="1" id="KW-0472">Membrane</keyword>
<gene>
    <name evidence="2" type="ORF">WN48_07898</name>
</gene>
<dbReference type="AlphaFoldDB" id="A0A310SLD5"/>
<evidence type="ECO:0000313" key="2">
    <source>
        <dbReference type="EMBL" id="OAD61784.1"/>
    </source>
</evidence>
<dbReference type="EMBL" id="KQ760133">
    <property type="protein sequence ID" value="OAD61784.1"/>
    <property type="molecule type" value="Genomic_DNA"/>
</dbReference>
<organism evidence="2 3">
    <name type="scientific">Eufriesea mexicana</name>
    <dbReference type="NCBI Taxonomy" id="516756"/>
    <lineage>
        <taxon>Eukaryota</taxon>
        <taxon>Metazoa</taxon>
        <taxon>Ecdysozoa</taxon>
        <taxon>Arthropoda</taxon>
        <taxon>Hexapoda</taxon>
        <taxon>Insecta</taxon>
        <taxon>Pterygota</taxon>
        <taxon>Neoptera</taxon>
        <taxon>Endopterygota</taxon>
        <taxon>Hymenoptera</taxon>
        <taxon>Apocrita</taxon>
        <taxon>Aculeata</taxon>
        <taxon>Apoidea</taxon>
        <taxon>Anthophila</taxon>
        <taxon>Apidae</taxon>
        <taxon>Eufriesea</taxon>
    </lineage>
</organism>
<dbReference type="Proteomes" id="UP000250275">
    <property type="component" value="Unassembled WGS sequence"/>
</dbReference>
<name>A0A310SLD5_9HYME</name>
<sequence>MRFSSNSASLLKIAAIIDVEFISFKLMVFLKTSSTLSLMVRFTPDSPLTFSTSLLIFFPSFSTIHFFFCLPFPSGVKQFFLFFSEGLSIDKAGNDVAVLGL</sequence>
<evidence type="ECO:0000313" key="3">
    <source>
        <dbReference type="Proteomes" id="UP000250275"/>
    </source>
</evidence>